<keyword evidence="2" id="KW-1185">Reference proteome</keyword>
<evidence type="ECO:0000313" key="1">
    <source>
        <dbReference type="EMBL" id="MDG0816827.1"/>
    </source>
</evidence>
<dbReference type="Proteomes" id="UP001152321">
    <property type="component" value="Unassembled WGS sequence"/>
</dbReference>
<dbReference type="PANTHER" id="PTHR34990">
    <property type="entry name" value="UDP-2,3-DIACYLGLUCOSAMINE HYDROLASE-RELATED"/>
    <property type="match status" value="1"/>
</dbReference>
<dbReference type="SUPFAM" id="SSF56300">
    <property type="entry name" value="Metallo-dependent phosphatases"/>
    <property type="match status" value="1"/>
</dbReference>
<evidence type="ECO:0008006" key="3">
    <source>
        <dbReference type="Google" id="ProtNLM"/>
    </source>
</evidence>
<dbReference type="InterPro" id="IPR043461">
    <property type="entry name" value="LpxH-like"/>
</dbReference>
<dbReference type="InterPro" id="IPR029052">
    <property type="entry name" value="Metallo-depent_PP-like"/>
</dbReference>
<dbReference type="RefSeq" id="WP_277578305.1">
    <property type="nucleotide sequence ID" value="NZ_JANRMI010000003.1"/>
</dbReference>
<accession>A0ABT6DJZ5</accession>
<sequence length="380" mass="43702">MESTSTVESSDGTAVVAKPAPIKKIKVVVSDLHLGKGRLLPQGGLNSLEEFYYGEKLVEFIHYYSTGIYRDYEVELIINGDFFNFLQCDYKGHFLSVITEAVTLEILKDIVKGHASVFQAMAEFAAKPGNNITYIVGNHDQGMLWPACRAFLNQVVGAPVRFKNIVYFFDGVHIEHGHMHEAANRMDPKKFFLKKNLVEPILNLPFGSHFFLEVVLKIKQTYPHVDKIRPFGKMVRWGMVNETMTMVKAFFMALVYFVKSAFIADPRRHWPIRRIIQVILESAIFPDLSESARKILNDDRVHTVVFGHTHVYQYRQWSENKEYFNTGTWTELTSLDIVSLGKITKLTYVLIEYPEDGGRPRGRLKEWKGYHRIEEDVAIS</sequence>
<name>A0ABT6DJZ5_9BACT</name>
<dbReference type="EMBL" id="JANRMI010000003">
    <property type="protein sequence ID" value="MDG0816827.1"/>
    <property type="molecule type" value="Genomic_DNA"/>
</dbReference>
<reference evidence="1" key="1">
    <citation type="submission" date="2022-08" db="EMBL/GenBank/DDBJ databases">
        <title>Novel Bdellovibrio Species Isolated from Svalbard: Designation Bdellovibrio svalbardensis.</title>
        <authorList>
            <person name="Mitchell R.J."/>
            <person name="Choi S.Y."/>
        </authorList>
    </citation>
    <scope>NUCLEOTIDE SEQUENCE</scope>
    <source>
        <strain evidence="1">PAP01</strain>
    </source>
</reference>
<evidence type="ECO:0000313" key="2">
    <source>
        <dbReference type="Proteomes" id="UP001152321"/>
    </source>
</evidence>
<proteinExistence type="predicted"/>
<dbReference type="PANTHER" id="PTHR34990:SF2">
    <property type="entry name" value="BLL8164 PROTEIN"/>
    <property type="match status" value="1"/>
</dbReference>
<gene>
    <name evidence="1" type="ORF">NWE73_10655</name>
</gene>
<organism evidence="1 2">
    <name type="scientific">Bdellovibrio svalbardensis</name>
    <dbReference type="NCBI Taxonomy" id="2972972"/>
    <lineage>
        <taxon>Bacteria</taxon>
        <taxon>Pseudomonadati</taxon>
        <taxon>Bdellovibrionota</taxon>
        <taxon>Bdellovibrionia</taxon>
        <taxon>Bdellovibrionales</taxon>
        <taxon>Pseudobdellovibrionaceae</taxon>
        <taxon>Bdellovibrio</taxon>
    </lineage>
</organism>
<dbReference type="Gene3D" id="3.60.21.10">
    <property type="match status" value="1"/>
</dbReference>
<protein>
    <recommendedName>
        <fullName evidence="3">Calcineurin-like phosphoesterase domain-containing protein</fullName>
    </recommendedName>
</protein>
<comment type="caution">
    <text evidence="1">The sequence shown here is derived from an EMBL/GenBank/DDBJ whole genome shotgun (WGS) entry which is preliminary data.</text>
</comment>